<dbReference type="GeneID" id="18917187"/>
<dbReference type="EMBL" id="JH930473">
    <property type="protein sequence ID" value="EKM54698.1"/>
    <property type="molecule type" value="Genomic_DNA"/>
</dbReference>
<proteinExistence type="predicted"/>
<keyword evidence="2" id="KW-1185">Reference proteome</keyword>
<accession>K5VT47</accession>
<organism evidence="1 2">
    <name type="scientific">Phanerochaete carnosa (strain HHB-10118-sp)</name>
    <name type="common">White-rot fungus</name>
    <name type="synonym">Peniophora carnosa</name>
    <dbReference type="NCBI Taxonomy" id="650164"/>
    <lineage>
        <taxon>Eukaryota</taxon>
        <taxon>Fungi</taxon>
        <taxon>Dikarya</taxon>
        <taxon>Basidiomycota</taxon>
        <taxon>Agaricomycotina</taxon>
        <taxon>Agaricomycetes</taxon>
        <taxon>Polyporales</taxon>
        <taxon>Phanerochaetaceae</taxon>
        <taxon>Phanerochaete</taxon>
    </lineage>
</organism>
<reference evidence="1 2" key="1">
    <citation type="journal article" date="2012" name="BMC Genomics">
        <title>Comparative genomics of the white-rot fungi, Phanerochaete carnosa and P. chrysosporium, to elucidate the genetic basis of the distinct wood types they colonize.</title>
        <authorList>
            <person name="Suzuki H."/>
            <person name="MacDonald J."/>
            <person name="Syed K."/>
            <person name="Salamov A."/>
            <person name="Hori C."/>
            <person name="Aerts A."/>
            <person name="Henrissat B."/>
            <person name="Wiebenga A."/>
            <person name="vanKuyk P.A."/>
            <person name="Barry K."/>
            <person name="Lindquist E."/>
            <person name="LaButti K."/>
            <person name="Lapidus A."/>
            <person name="Lucas S."/>
            <person name="Coutinho P."/>
            <person name="Gong Y."/>
            <person name="Samejima M."/>
            <person name="Mahadevan R."/>
            <person name="Abou-Zaid M."/>
            <person name="de Vries R.P."/>
            <person name="Igarashi K."/>
            <person name="Yadav J.S."/>
            <person name="Grigoriev I.V."/>
            <person name="Master E.R."/>
        </authorList>
    </citation>
    <scope>NUCLEOTIDE SEQUENCE [LARGE SCALE GENOMIC DNA]</scope>
    <source>
        <strain evidence="1 2">HHB-10118-sp</strain>
    </source>
</reference>
<dbReference type="InParanoid" id="K5VT47"/>
<dbReference type="RefSeq" id="XP_007397381.1">
    <property type="nucleotide sequence ID" value="XM_007397319.1"/>
</dbReference>
<protein>
    <submittedName>
        <fullName evidence="1">Uncharacterized protein</fullName>
    </submittedName>
</protein>
<name>K5VT47_PHACS</name>
<sequence>MGPHKHDHWFFSCHGVPGMKLLDARIGRFEGLDGRDDELCPASYVKVTCVIAIRGHRIFRRVKNVQRVRGGVPTPVPRHKVVRCIADAMFAFLNQAQPTDDHDWTFTFGPGCIEMEHLYLFEVRRYNKTLIPVFGYRSPNAGPAVMPEINAWINNPPAVV</sequence>
<dbReference type="HOGENOM" id="CLU_1496753_0_0_1"/>
<dbReference type="AlphaFoldDB" id="K5VT47"/>
<dbReference type="KEGG" id="pco:PHACADRAFT_258711"/>
<evidence type="ECO:0000313" key="2">
    <source>
        <dbReference type="Proteomes" id="UP000008370"/>
    </source>
</evidence>
<gene>
    <name evidence="1" type="ORF">PHACADRAFT_258711</name>
</gene>
<evidence type="ECO:0000313" key="1">
    <source>
        <dbReference type="EMBL" id="EKM54698.1"/>
    </source>
</evidence>
<dbReference type="Proteomes" id="UP000008370">
    <property type="component" value="Unassembled WGS sequence"/>
</dbReference>